<dbReference type="Proteomes" id="UP000790787">
    <property type="component" value="Chromosome 3"/>
</dbReference>
<protein>
    <submittedName>
        <fullName evidence="2">Uncharacterized protein LOC142176658</fullName>
    </submittedName>
</protein>
<name>A0AC58TUG0_TOBAC</name>
<reference evidence="2" key="2">
    <citation type="submission" date="2025-08" db="UniProtKB">
        <authorList>
            <consortium name="RefSeq"/>
        </authorList>
    </citation>
    <scope>IDENTIFICATION</scope>
    <source>
        <tissue evidence="2">Leaf</tissue>
    </source>
</reference>
<sequence>MGQQVCWIVGAAISKASPSCKLSLPWNNLCDNLIKLHRIPRITIVLWNKPEVGTFKLNTDGNFLKANSMAGMGGILRNDDGDIVIAVSILTQCSSNNYVEAQVAWFRVNWCIEHSYTNFTLELDSMIMTNMMKKKRAYNYKMNNIIEYTSQMLKQANVNIIQCYGEANQVVDSLAKLAATSTEESYYFSFQQLPKNVKDHIN</sequence>
<gene>
    <name evidence="2" type="primary">LOC142176658</name>
</gene>
<evidence type="ECO:0000313" key="2">
    <source>
        <dbReference type="RefSeq" id="XP_075100867.1"/>
    </source>
</evidence>
<organism evidence="1 2">
    <name type="scientific">Nicotiana tabacum</name>
    <name type="common">Common tobacco</name>
    <dbReference type="NCBI Taxonomy" id="4097"/>
    <lineage>
        <taxon>Eukaryota</taxon>
        <taxon>Viridiplantae</taxon>
        <taxon>Streptophyta</taxon>
        <taxon>Embryophyta</taxon>
        <taxon>Tracheophyta</taxon>
        <taxon>Spermatophyta</taxon>
        <taxon>Magnoliopsida</taxon>
        <taxon>eudicotyledons</taxon>
        <taxon>Gunneridae</taxon>
        <taxon>Pentapetalae</taxon>
        <taxon>asterids</taxon>
        <taxon>lamiids</taxon>
        <taxon>Solanales</taxon>
        <taxon>Solanaceae</taxon>
        <taxon>Nicotianoideae</taxon>
        <taxon>Nicotianeae</taxon>
        <taxon>Nicotiana</taxon>
    </lineage>
</organism>
<accession>A0AC58TUG0</accession>
<proteinExistence type="predicted"/>
<reference evidence="1" key="1">
    <citation type="journal article" date="2014" name="Nat. Commun.">
        <title>The tobacco genome sequence and its comparison with those of tomato and potato.</title>
        <authorList>
            <person name="Sierro N."/>
            <person name="Battey J.N."/>
            <person name="Ouadi S."/>
            <person name="Bakaher N."/>
            <person name="Bovet L."/>
            <person name="Willig A."/>
            <person name="Goepfert S."/>
            <person name="Peitsch M.C."/>
            <person name="Ivanov N.V."/>
        </authorList>
    </citation>
    <scope>NUCLEOTIDE SEQUENCE [LARGE SCALE GENOMIC DNA]</scope>
</reference>
<dbReference type="RefSeq" id="XP_075100867.1">
    <property type="nucleotide sequence ID" value="XM_075244766.1"/>
</dbReference>
<evidence type="ECO:0000313" key="1">
    <source>
        <dbReference type="Proteomes" id="UP000790787"/>
    </source>
</evidence>
<keyword evidence="1" id="KW-1185">Reference proteome</keyword>